<proteinExistence type="predicted"/>
<gene>
    <name evidence="1" type="ORF">PCAMFM013_S001g000155</name>
</gene>
<organism evidence="1 2">
    <name type="scientific">Penicillium camemberti (strain FM 013)</name>
    <dbReference type="NCBI Taxonomy" id="1429867"/>
    <lineage>
        <taxon>Eukaryota</taxon>
        <taxon>Fungi</taxon>
        <taxon>Dikarya</taxon>
        <taxon>Ascomycota</taxon>
        <taxon>Pezizomycotina</taxon>
        <taxon>Eurotiomycetes</taxon>
        <taxon>Eurotiomycetidae</taxon>
        <taxon>Eurotiales</taxon>
        <taxon>Aspergillaceae</taxon>
        <taxon>Penicillium</taxon>
    </lineage>
</organism>
<sequence length="55" mass="6158">MPMKTLGTVRDKDNRHLSRIEVVMVHKLMEEKAGRCVIGSIDCGASRVYQLSLAN</sequence>
<reference evidence="1 2" key="1">
    <citation type="journal article" date="2014" name="Nat. Commun.">
        <title>Multiple recent horizontal transfers of a large genomic region in cheese making fungi.</title>
        <authorList>
            <person name="Cheeseman K."/>
            <person name="Ropars J."/>
            <person name="Renault P."/>
            <person name="Dupont J."/>
            <person name="Gouzy J."/>
            <person name="Branca A."/>
            <person name="Abraham A.L."/>
            <person name="Ceppi M."/>
            <person name="Conseiller E."/>
            <person name="Debuchy R."/>
            <person name="Malagnac F."/>
            <person name="Goarin A."/>
            <person name="Silar P."/>
            <person name="Lacoste S."/>
            <person name="Sallet E."/>
            <person name="Bensimon A."/>
            <person name="Giraud T."/>
            <person name="Brygoo Y."/>
        </authorList>
    </citation>
    <scope>NUCLEOTIDE SEQUENCE [LARGE SCALE GENOMIC DNA]</scope>
    <source>
        <strain evidence="2">FM 013</strain>
    </source>
</reference>
<keyword evidence="2" id="KW-1185">Reference proteome</keyword>
<dbReference type="AlphaFoldDB" id="A0A0G4NSU8"/>
<evidence type="ECO:0000313" key="2">
    <source>
        <dbReference type="Proteomes" id="UP000053732"/>
    </source>
</evidence>
<dbReference type="EMBL" id="HG793134">
    <property type="protein sequence ID" value="CRL17195.1"/>
    <property type="molecule type" value="Genomic_DNA"/>
</dbReference>
<dbReference type="Proteomes" id="UP000053732">
    <property type="component" value="Unassembled WGS sequence"/>
</dbReference>
<accession>A0A0G4NSU8</accession>
<protein>
    <submittedName>
        <fullName evidence="1">Str. FM013</fullName>
    </submittedName>
</protein>
<name>A0A0G4NSU8_PENC3</name>
<evidence type="ECO:0000313" key="1">
    <source>
        <dbReference type="EMBL" id="CRL17195.1"/>
    </source>
</evidence>